<dbReference type="GO" id="GO:0005829">
    <property type="term" value="C:cytosol"/>
    <property type="evidence" value="ECO:0007669"/>
    <property type="project" value="TreeGrafter"/>
</dbReference>
<evidence type="ECO:0000313" key="10">
    <source>
        <dbReference type="Proteomes" id="UP001347796"/>
    </source>
</evidence>
<dbReference type="EMBL" id="JAZGQO010000006">
    <property type="protein sequence ID" value="KAK6183931.1"/>
    <property type="molecule type" value="Genomic_DNA"/>
</dbReference>
<dbReference type="Gene3D" id="3.90.1150.10">
    <property type="entry name" value="Aspartate Aminotransferase, domain 1"/>
    <property type="match status" value="1"/>
</dbReference>
<protein>
    <recommendedName>
        <fullName evidence="7">Aspartate aminotransferase</fullName>
        <ecNumber evidence="7">2.6.1.1</ecNumber>
    </recommendedName>
</protein>
<comment type="cofactor">
    <cofactor evidence="1">
        <name>pyridoxal 5'-phosphate</name>
        <dbReference type="ChEBI" id="CHEBI:597326"/>
    </cofactor>
</comment>
<dbReference type="PROSITE" id="PS00105">
    <property type="entry name" value="AA_TRANSFER_CLASS_1"/>
    <property type="match status" value="1"/>
</dbReference>
<dbReference type="InterPro" id="IPR015424">
    <property type="entry name" value="PyrdxlP-dep_Trfase"/>
</dbReference>
<dbReference type="InterPro" id="IPR000796">
    <property type="entry name" value="Asp_trans"/>
</dbReference>
<keyword evidence="4 7" id="KW-0032">Aminotransferase</keyword>
<dbReference type="Pfam" id="PF00155">
    <property type="entry name" value="Aminotran_1_2"/>
    <property type="match status" value="1"/>
</dbReference>
<comment type="subunit">
    <text evidence="3 7">Homodimer.</text>
</comment>
<evidence type="ECO:0000256" key="1">
    <source>
        <dbReference type="ARBA" id="ARBA00001933"/>
    </source>
</evidence>
<evidence type="ECO:0000256" key="5">
    <source>
        <dbReference type="ARBA" id="ARBA00022679"/>
    </source>
</evidence>
<keyword evidence="10" id="KW-1185">Reference proteome</keyword>
<name>A0AAN8JU56_PATCE</name>
<comment type="catalytic activity">
    <reaction evidence="7">
        <text>L-aspartate + 2-oxoglutarate = oxaloacetate + L-glutamate</text>
        <dbReference type="Rhea" id="RHEA:21824"/>
        <dbReference type="ChEBI" id="CHEBI:16452"/>
        <dbReference type="ChEBI" id="CHEBI:16810"/>
        <dbReference type="ChEBI" id="CHEBI:29985"/>
        <dbReference type="ChEBI" id="CHEBI:29991"/>
        <dbReference type="EC" id="2.6.1.1"/>
    </reaction>
</comment>
<dbReference type="GO" id="GO:0004069">
    <property type="term" value="F:L-aspartate:2-oxoglutarate aminotransferase activity"/>
    <property type="evidence" value="ECO:0007669"/>
    <property type="project" value="UniProtKB-EC"/>
</dbReference>
<evidence type="ECO:0000256" key="4">
    <source>
        <dbReference type="ARBA" id="ARBA00022576"/>
    </source>
</evidence>
<dbReference type="InterPro" id="IPR004838">
    <property type="entry name" value="NHTrfase_class1_PyrdxlP-BS"/>
</dbReference>
<evidence type="ECO:0000313" key="9">
    <source>
        <dbReference type="EMBL" id="KAK6183931.1"/>
    </source>
</evidence>
<keyword evidence="6" id="KW-0663">Pyridoxal phosphate</keyword>
<dbReference type="NCBIfam" id="NF006719">
    <property type="entry name" value="PRK09257.1"/>
    <property type="match status" value="1"/>
</dbReference>
<evidence type="ECO:0000256" key="6">
    <source>
        <dbReference type="ARBA" id="ARBA00022898"/>
    </source>
</evidence>
<dbReference type="FunFam" id="3.90.1150.10:FF:000001">
    <property type="entry name" value="Aspartate aminotransferase"/>
    <property type="match status" value="1"/>
</dbReference>
<proteinExistence type="inferred from homology"/>
<gene>
    <name evidence="9" type="ORF">SNE40_006498</name>
</gene>
<dbReference type="Proteomes" id="UP001347796">
    <property type="component" value="Unassembled WGS sequence"/>
</dbReference>
<feature type="domain" description="Aminotransferase class I/classII large" evidence="8">
    <location>
        <begin position="29"/>
        <end position="397"/>
    </location>
</feature>
<comment type="similarity">
    <text evidence="2">Belongs to the class-I pyridoxal-phosphate-dependent aminotransferase family.</text>
</comment>
<accession>A0AAN8JU56</accession>
<dbReference type="AlphaFoldDB" id="A0AAN8JU56"/>
<dbReference type="PANTHER" id="PTHR11879">
    <property type="entry name" value="ASPARTATE AMINOTRANSFERASE"/>
    <property type="match status" value="1"/>
</dbReference>
<evidence type="ECO:0000256" key="3">
    <source>
        <dbReference type="ARBA" id="ARBA00011738"/>
    </source>
</evidence>
<dbReference type="Gene3D" id="3.40.640.10">
    <property type="entry name" value="Type I PLP-dependent aspartate aminotransferase-like (Major domain)"/>
    <property type="match status" value="1"/>
</dbReference>
<reference evidence="9 10" key="1">
    <citation type="submission" date="2024-01" db="EMBL/GenBank/DDBJ databases">
        <title>The genome of the rayed Mediterranean limpet Patella caerulea (Linnaeus, 1758).</title>
        <authorList>
            <person name="Anh-Thu Weber A."/>
            <person name="Halstead-Nussloch G."/>
        </authorList>
    </citation>
    <scope>NUCLEOTIDE SEQUENCE [LARGE SCALE GENOMIC DNA]</scope>
    <source>
        <strain evidence="9">AATW-2023a</strain>
        <tissue evidence="9">Whole specimen</tissue>
    </source>
</reference>
<dbReference type="InterPro" id="IPR004839">
    <property type="entry name" value="Aminotransferase_I/II_large"/>
</dbReference>
<dbReference type="FunFam" id="3.40.640.10:FF:000066">
    <property type="entry name" value="Aspartate aminotransferase"/>
    <property type="match status" value="1"/>
</dbReference>
<dbReference type="GO" id="GO:0006532">
    <property type="term" value="P:aspartate biosynthetic process"/>
    <property type="evidence" value="ECO:0007669"/>
    <property type="project" value="TreeGrafter"/>
</dbReference>
<dbReference type="InterPro" id="IPR015421">
    <property type="entry name" value="PyrdxlP-dep_Trfase_major"/>
</dbReference>
<dbReference type="CDD" id="cd00609">
    <property type="entry name" value="AAT_like"/>
    <property type="match status" value="1"/>
</dbReference>
<dbReference type="PANTHER" id="PTHR11879:SF55">
    <property type="entry name" value="GLUTAMATE OXALOACETATE TRANSAMINASE 1, ISOFORM B"/>
    <property type="match status" value="1"/>
</dbReference>
<dbReference type="GO" id="GO:0030170">
    <property type="term" value="F:pyridoxal phosphate binding"/>
    <property type="evidence" value="ECO:0007669"/>
    <property type="project" value="InterPro"/>
</dbReference>
<dbReference type="PRINTS" id="PR00799">
    <property type="entry name" value="TRANSAMINASE"/>
</dbReference>
<dbReference type="SUPFAM" id="SSF53383">
    <property type="entry name" value="PLP-dependent transferases"/>
    <property type="match status" value="1"/>
</dbReference>
<organism evidence="9 10">
    <name type="scientific">Patella caerulea</name>
    <name type="common">Rayed Mediterranean limpet</name>
    <dbReference type="NCBI Taxonomy" id="87958"/>
    <lineage>
        <taxon>Eukaryota</taxon>
        <taxon>Metazoa</taxon>
        <taxon>Spiralia</taxon>
        <taxon>Lophotrochozoa</taxon>
        <taxon>Mollusca</taxon>
        <taxon>Gastropoda</taxon>
        <taxon>Patellogastropoda</taxon>
        <taxon>Patelloidea</taxon>
        <taxon>Patellidae</taxon>
        <taxon>Patella</taxon>
    </lineage>
</organism>
<dbReference type="EC" id="2.6.1.1" evidence="7"/>
<evidence type="ECO:0000256" key="2">
    <source>
        <dbReference type="ARBA" id="ARBA00007441"/>
    </source>
</evidence>
<evidence type="ECO:0000256" key="7">
    <source>
        <dbReference type="RuleBase" id="RU000480"/>
    </source>
</evidence>
<keyword evidence="5 7" id="KW-0808">Transferase</keyword>
<evidence type="ECO:0000259" key="8">
    <source>
        <dbReference type="Pfam" id="PF00155"/>
    </source>
</evidence>
<comment type="caution">
    <text evidence="9">The sequence shown here is derived from an EMBL/GenBank/DDBJ whole genome shotgun (WGS) entry which is preliminary data.</text>
</comment>
<comment type="miscellaneous">
    <text evidence="7">In eukaryotes there are cytoplasmic, mitochondrial and chloroplastic isozymes.</text>
</comment>
<sequence>MSLFQGLGFAPVIEVFDLNRRFYADESPEKVNLGLGAYRNDDGEPWVLPVVHKAEELVVSNRTLNHEYLPICGLPEFRQAATRLALGSESVVIKENRVLSIQTIGGTGSLRLAAEFLKQKLHLDTVLISSLTWDNHSGIFKATGYSQVNEYRYWNPGTKGLDLDGLLADLQNATEKTVVILHTCAHNTTATDPSPQQWKQIVSVLKERKLIPVMDCTYQGLVSGDVDEDAYPLRLLASEGVEFLIAQSFSKNFGLYNERLGNLAIITKDSSTIDEMRSQCEMIIRRIWSNPPHHGARVVATILNDKSLYQEWKDQVKIMADRIKLMRKMLHERLVNLKTPGDWNHVLTQTGMFVYTGMTSPQVKYLTSKFHIYLTKMGRINMCAMTTKNVDYVSKAIHEAVTTQ</sequence>
<dbReference type="InterPro" id="IPR015422">
    <property type="entry name" value="PyrdxlP-dep_Trfase_small"/>
</dbReference>